<comment type="caution">
    <text evidence="2">The sequence shown here is derived from an EMBL/GenBank/DDBJ whole genome shotgun (WGS) entry which is preliminary data.</text>
</comment>
<feature type="transmembrane region" description="Helical" evidence="1">
    <location>
        <begin position="87"/>
        <end position="105"/>
    </location>
</feature>
<accession>A0AAV8TTT7</accession>
<feature type="transmembrane region" description="Helical" evidence="1">
    <location>
        <begin position="212"/>
        <end position="230"/>
    </location>
</feature>
<feature type="transmembrane region" description="Helical" evidence="1">
    <location>
        <begin position="414"/>
        <end position="433"/>
    </location>
</feature>
<dbReference type="Proteomes" id="UP001159364">
    <property type="component" value="Linkage Group LG03"/>
</dbReference>
<feature type="transmembrane region" description="Helical" evidence="1">
    <location>
        <begin position="381"/>
        <end position="402"/>
    </location>
</feature>
<feature type="transmembrane region" description="Helical" evidence="1">
    <location>
        <begin position="295"/>
        <end position="314"/>
    </location>
</feature>
<dbReference type="InterPro" id="IPR008509">
    <property type="entry name" value="MOT2/MFSD5"/>
</dbReference>
<dbReference type="GO" id="GO:0016020">
    <property type="term" value="C:membrane"/>
    <property type="evidence" value="ECO:0007669"/>
    <property type="project" value="InterPro"/>
</dbReference>
<evidence type="ECO:0000313" key="3">
    <source>
        <dbReference type="Proteomes" id="UP001159364"/>
    </source>
</evidence>
<gene>
    <name evidence="2" type="ORF">K2173_002523</name>
</gene>
<dbReference type="SUPFAM" id="SSF103473">
    <property type="entry name" value="MFS general substrate transporter"/>
    <property type="match status" value="1"/>
</dbReference>
<keyword evidence="1" id="KW-0812">Transmembrane</keyword>
<organism evidence="2 3">
    <name type="scientific">Erythroxylum novogranatense</name>
    <dbReference type="NCBI Taxonomy" id="1862640"/>
    <lineage>
        <taxon>Eukaryota</taxon>
        <taxon>Viridiplantae</taxon>
        <taxon>Streptophyta</taxon>
        <taxon>Embryophyta</taxon>
        <taxon>Tracheophyta</taxon>
        <taxon>Spermatophyta</taxon>
        <taxon>Magnoliopsida</taxon>
        <taxon>eudicotyledons</taxon>
        <taxon>Gunneridae</taxon>
        <taxon>Pentapetalae</taxon>
        <taxon>rosids</taxon>
        <taxon>fabids</taxon>
        <taxon>Malpighiales</taxon>
        <taxon>Erythroxylaceae</taxon>
        <taxon>Erythroxylum</taxon>
    </lineage>
</organism>
<keyword evidence="3" id="KW-1185">Reference proteome</keyword>
<feature type="transmembrane region" description="Helical" evidence="1">
    <location>
        <begin position="15"/>
        <end position="34"/>
    </location>
</feature>
<feature type="transmembrane region" description="Helical" evidence="1">
    <location>
        <begin position="326"/>
        <end position="343"/>
    </location>
</feature>
<keyword evidence="1" id="KW-1133">Transmembrane helix</keyword>
<feature type="transmembrane region" description="Helical" evidence="1">
    <location>
        <begin position="259"/>
        <end position="280"/>
    </location>
</feature>
<protein>
    <recommendedName>
        <fullName evidence="4">Molybdate-anion transporter-like</fullName>
    </recommendedName>
</protein>
<feature type="transmembrane region" description="Helical" evidence="1">
    <location>
        <begin position="349"/>
        <end position="369"/>
    </location>
</feature>
<feature type="transmembrane region" description="Helical" evidence="1">
    <location>
        <begin position="141"/>
        <end position="160"/>
    </location>
</feature>
<dbReference type="PANTHER" id="PTHR23516:SF2">
    <property type="entry name" value="MOLYBDATE-ANION TRANSPORTER"/>
    <property type="match status" value="1"/>
</dbReference>
<dbReference type="GO" id="GO:0015098">
    <property type="term" value="F:molybdate ion transmembrane transporter activity"/>
    <property type="evidence" value="ECO:0007669"/>
    <property type="project" value="InterPro"/>
</dbReference>
<evidence type="ECO:0000256" key="1">
    <source>
        <dbReference type="SAM" id="Phobius"/>
    </source>
</evidence>
<dbReference type="PANTHER" id="PTHR23516">
    <property type="entry name" value="SAM (S-ADENOSYL METHIONINE) TRANSPORTER"/>
    <property type="match status" value="1"/>
</dbReference>
<dbReference type="InterPro" id="IPR036259">
    <property type="entry name" value="MFS_trans_sf"/>
</dbReference>
<reference evidence="2 3" key="1">
    <citation type="submission" date="2021-09" db="EMBL/GenBank/DDBJ databases">
        <title>Genomic insights and catalytic innovation underlie evolution of tropane alkaloids biosynthesis.</title>
        <authorList>
            <person name="Wang Y.-J."/>
            <person name="Tian T."/>
            <person name="Huang J.-P."/>
            <person name="Huang S.-X."/>
        </authorList>
    </citation>
    <scope>NUCLEOTIDE SEQUENCE [LARGE SCALE GENOMIC DNA]</scope>
    <source>
        <strain evidence="2">KIB-2018</strain>
        <tissue evidence="2">Leaf</tissue>
    </source>
</reference>
<keyword evidence="1" id="KW-0472">Membrane</keyword>
<dbReference type="Gene3D" id="1.20.1250.20">
    <property type="entry name" value="MFS general substrate transporter like domains"/>
    <property type="match status" value="1"/>
</dbReference>
<feature type="transmembrane region" description="Helical" evidence="1">
    <location>
        <begin position="55"/>
        <end position="72"/>
    </location>
</feature>
<dbReference type="Pfam" id="PF05631">
    <property type="entry name" value="MFS_5"/>
    <property type="match status" value="1"/>
</dbReference>
<feature type="transmembrane region" description="Helical" evidence="1">
    <location>
        <begin position="181"/>
        <end position="200"/>
    </location>
</feature>
<sequence>MGVVVENRVWEPSPWIYLFMFLGCFFSITLCSRHSKSLCPFDRSSSSFLRFHRKFLFLFSLASLMEGLWSIFGEFELLHYGLTKRQIVSSLCIGYGVSLFFGPLLGMLSDLIGHKKVCLVFCILHLVVGLWKKIVLRPGPGVWLTTVCLSLAMSIFTFSFEGWVVVENDKEGHRQDALSDTFWLMTLVESAALIGSQVLANWLVGNNLENGISSTSTATIILAIIGIICLSREWKEAPQTASSKDYSVSYALIFSDKRMWLLGLAHASLQFSVAVFWILWAPTLVADGREVNLGLIYPCLMGARMLGSTIFPWLLSVPLPVRMEDCLVYAFIIVGFALSTVAYDYQEVGFLVALFCLFHMAVGLITPSLARLRTMHVPNELRGGMIGLSLTPANAAVLFFLLKRGGYQNIENSTMMAFAVLGLFLAAGCMQLLKQWGKQPYQNWHKL</sequence>
<evidence type="ECO:0000313" key="2">
    <source>
        <dbReference type="EMBL" id="KAJ8769319.1"/>
    </source>
</evidence>
<name>A0AAV8TTT7_9ROSI</name>
<dbReference type="EMBL" id="JAIWQS010000003">
    <property type="protein sequence ID" value="KAJ8769319.1"/>
    <property type="molecule type" value="Genomic_DNA"/>
</dbReference>
<dbReference type="AlphaFoldDB" id="A0AAV8TTT7"/>
<proteinExistence type="predicted"/>
<evidence type="ECO:0008006" key="4">
    <source>
        <dbReference type="Google" id="ProtNLM"/>
    </source>
</evidence>